<keyword evidence="2" id="KW-0996">Nickel insertion</keyword>
<keyword evidence="5" id="KW-1185">Reference proteome</keyword>
<keyword evidence="2" id="KW-0963">Cytoplasm</keyword>
<protein>
    <recommendedName>
        <fullName evidence="2">Urease accessory protein UreD</fullName>
    </recommendedName>
</protein>
<evidence type="ECO:0000313" key="4">
    <source>
        <dbReference type="EMBL" id="MFD0686665.1"/>
    </source>
</evidence>
<evidence type="ECO:0000256" key="2">
    <source>
        <dbReference type="HAMAP-Rule" id="MF_01384"/>
    </source>
</evidence>
<comment type="subunit">
    <text evidence="2">UreD, UreF and UreG form a complex that acts as a GTP-hydrolysis-dependent molecular chaperone, activating the urease apoprotein by helping to assemble the nickel containing metallocenter of UreC. The UreE protein probably delivers the nickel.</text>
</comment>
<dbReference type="HAMAP" id="MF_01384">
    <property type="entry name" value="UreD"/>
    <property type="match status" value="1"/>
</dbReference>
<comment type="subcellular location">
    <subcellularLocation>
        <location evidence="2">Cytoplasm</location>
    </subcellularLocation>
</comment>
<name>A0ABW2XLG3_9ACTN</name>
<evidence type="ECO:0000313" key="5">
    <source>
        <dbReference type="Proteomes" id="UP001597063"/>
    </source>
</evidence>
<comment type="function">
    <text evidence="2">Required for maturation of urease via the functional incorporation of the urease nickel metallocenter.</text>
</comment>
<feature type="region of interest" description="Disordered" evidence="3">
    <location>
        <begin position="242"/>
        <end position="267"/>
    </location>
</feature>
<organism evidence="4 5">
    <name type="scientific">Actinomadura fibrosa</name>
    <dbReference type="NCBI Taxonomy" id="111802"/>
    <lineage>
        <taxon>Bacteria</taxon>
        <taxon>Bacillati</taxon>
        <taxon>Actinomycetota</taxon>
        <taxon>Actinomycetes</taxon>
        <taxon>Streptosporangiales</taxon>
        <taxon>Thermomonosporaceae</taxon>
        <taxon>Actinomadura</taxon>
    </lineage>
</organism>
<reference evidence="5" key="1">
    <citation type="journal article" date="2019" name="Int. J. Syst. Evol. Microbiol.">
        <title>The Global Catalogue of Microorganisms (GCM) 10K type strain sequencing project: providing services to taxonomists for standard genome sequencing and annotation.</title>
        <authorList>
            <consortium name="The Broad Institute Genomics Platform"/>
            <consortium name="The Broad Institute Genome Sequencing Center for Infectious Disease"/>
            <person name="Wu L."/>
            <person name="Ma J."/>
        </authorList>
    </citation>
    <scope>NUCLEOTIDE SEQUENCE [LARGE SCALE GENOMIC DNA]</scope>
    <source>
        <strain evidence="5">JCM 9371</strain>
    </source>
</reference>
<dbReference type="Proteomes" id="UP001597063">
    <property type="component" value="Unassembled WGS sequence"/>
</dbReference>
<keyword evidence="1 2" id="KW-0143">Chaperone</keyword>
<dbReference type="InterPro" id="IPR002669">
    <property type="entry name" value="UreD"/>
</dbReference>
<dbReference type="EMBL" id="JBHTGP010000011">
    <property type="protein sequence ID" value="MFD0686665.1"/>
    <property type="molecule type" value="Genomic_DNA"/>
</dbReference>
<dbReference type="RefSeq" id="WP_378323214.1">
    <property type="nucleotide sequence ID" value="NZ_JBHTGP010000011.1"/>
</dbReference>
<comment type="caution">
    <text evidence="4">The sequence shown here is derived from an EMBL/GenBank/DDBJ whole genome shotgun (WGS) entry which is preliminary data.</text>
</comment>
<comment type="similarity">
    <text evidence="2">Belongs to the UreD family.</text>
</comment>
<sequence>MSRGYAARAAVTAERGPDGRTRLARLRSDGPLALRAAADAVYLVGAAAGPLGGDRLDLELRVGAGARLAVRSAACSLALPGDGPSRSSVRAEVGAGGHLDVAPEPVVAAGGCDHRSAASVALAAGATLRWRDELVLGRHGEQPGRHSGRLDVTVGGAPLLRHELRLDDPDVHLSSAVLDGAGAVGSVLLVGEDLTAEPHTGDGLSVLPLAVPQAHHVRAVLITATAEHSAELRRRLVQGERMAQSALAGTDRPAPEPTAVPGTAYRT</sequence>
<evidence type="ECO:0000256" key="1">
    <source>
        <dbReference type="ARBA" id="ARBA00023186"/>
    </source>
</evidence>
<gene>
    <name evidence="2" type="primary">ureD</name>
    <name evidence="4" type="ORF">ACFQZM_19350</name>
</gene>
<accession>A0ABW2XLG3</accession>
<dbReference type="Pfam" id="PF01774">
    <property type="entry name" value="UreD"/>
    <property type="match status" value="1"/>
</dbReference>
<proteinExistence type="inferred from homology"/>
<evidence type="ECO:0000256" key="3">
    <source>
        <dbReference type="SAM" id="MobiDB-lite"/>
    </source>
</evidence>